<evidence type="ECO:0008006" key="4">
    <source>
        <dbReference type="Google" id="ProtNLM"/>
    </source>
</evidence>
<accession>A0ABS0L544</accession>
<name>A0ABS0L544_9BACT</name>
<evidence type="ECO:0000313" key="2">
    <source>
        <dbReference type="EMBL" id="MBG8554638.1"/>
    </source>
</evidence>
<feature type="signal peptide" evidence="1">
    <location>
        <begin position="1"/>
        <end position="22"/>
    </location>
</feature>
<keyword evidence="3" id="KW-1185">Reference proteome</keyword>
<sequence>MQVCRAVFFASALLLAGCSHQAASLPGFEAATWRSDPYACNDTRASQLPVLQKNREALYGVHTDAIDKLLGRPDEVELSAQTEKVYIYYLRPGAQCEAGHPRSQASKLSLRFDPLGLVSEVLLPVGHQ</sequence>
<dbReference type="Proteomes" id="UP000601099">
    <property type="component" value="Unassembled WGS sequence"/>
</dbReference>
<proteinExistence type="predicted"/>
<gene>
    <name evidence="2" type="ORF">I5L79_13855</name>
</gene>
<reference evidence="2 3" key="1">
    <citation type="submission" date="2020-11" db="EMBL/GenBank/DDBJ databases">
        <title>Hymenobacter sp.</title>
        <authorList>
            <person name="Kim M.K."/>
        </authorList>
    </citation>
    <scope>NUCLEOTIDE SEQUENCE [LARGE SCALE GENOMIC DNA]</scope>
    <source>
        <strain evidence="2 3">BT594</strain>
    </source>
</reference>
<comment type="caution">
    <text evidence="2">The sequence shown here is derived from an EMBL/GenBank/DDBJ whole genome shotgun (WGS) entry which is preliminary data.</text>
</comment>
<dbReference type="PROSITE" id="PS51257">
    <property type="entry name" value="PROKAR_LIPOPROTEIN"/>
    <property type="match status" value="1"/>
</dbReference>
<protein>
    <recommendedName>
        <fullName evidence="4">Lipoprotein</fullName>
    </recommendedName>
</protein>
<dbReference type="RefSeq" id="WP_196955662.1">
    <property type="nucleotide sequence ID" value="NZ_JADWYK010000008.1"/>
</dbReference>
<evidence type="ECO:0000256" key="1">
    <source>
        <dbReference type="SAM" id="SignalP"/>
    </source>
</evidence>
<dbReference type="EMBL" id="JADWYK010000008">
    <property type="protein sequence ID" value="MBG8554638.1"/>
    <property type="molecule type" value="Genomic_DNA"/>
</dbReference>
<feature type="chain" id="PRO_5047014146" description="Lipoprotein" evidence="1">
    <location>
        <begin position="23"/>
        <end position="128"/>
    </location>
</feature>
<organism evidence="2 3">
    <name type="scientific">Hymenobacter guriensis</name>
    <dbReference type="NCBI Taxonomy" id="2793065"/>
    <lineage>
        <taxon>Bacteria</taxon>
        <taxon>Pseudomonadati</taxon>
        <taxon>Bacteroidota</taxon>
        <taxon>Cytophagia</taxon>
        <taxon>Cytophagales</taxon>
        <taxon>Hymenobacteraceae</taxon>
        <taxon>Hymenobacter</taxon>
    </lineage>
</organism>
<evidence type="ECO:0000313" key="3">
    <source>
        <dbReference type="Proteomes" id="UP000601099"/>
    </source>
</evidence>
<keyword evidence="1" id="KW-0732">Signal</keyword>